<keyword evidence="1" id="KW-1185">Reference proteome</keyword>
<dbReference type="OrthoDB" id="10368399at2759"/>
<dbReference type="GeneID" id="106050526"/>
<evidence type="ECO:0000313" key="1">
    <source>
        <dbReference type="Proteomes" id="UP001165740"/>
    </source>
</evidence>
<organism evidence="1 2">
    <name type="scientific">Biomphalaria glabrata</name>
    <name type="common">Bloodfluke planorb</name>
    <name type="synonym">Freshwater snail</name>
    <dbReference type="NCBI Taxonomy" id="6526"/>
    <lineage>
        <taxon>Eukaryota</taxon>
        <taxon>Metazoa</taxon>
        <taxon>Spiralia</taxon>
        <taxon>Lophotrochozoa</taxon>
        <taxon>Mollusca</taxon>
        <taxon>Gastropoda</taxon>
        <taxon>Heterobranchia</taxon>
        <taxon>Euthyneura</taxon>
        <taxon>Panpulmonata</taxon>
        <taxon>Hygrophila</taxon>
        <taxon>Lymnaeoidea</taxon>
        <taxon>Planorbidae</taxon>
        <taxon>Biomphalaria</taxon>
    </lineage>
</organism>
<sequence>MADFINCFLQFDRKTFLQKQVAKLSRVLVGKTNGQTVWSGKNKTPEDWPSDWKWKNPTSTPKDTMEELEKKLSWLRSQTEKRKLLSDELKKRFEIFDENNDNKMAACIKGQQQLKTLRKINEDLQKNKFLVPEMYRVLPELQNELKTELAKLSQNLRIQETLLITSDCDLSQDLLCKQTHEPAVRQEYDSIAQSTSTPSNPVPSVETNIQSQNVVCFSKKKLEESEFLKTKRKYSFTFGEETINESGSKRQKYSDDKLEDNNELWDSGLESVESMTAEEDLATNAQDESVTALQEIMDVNNQKTNNMKECQEEMCSTVDTNSDDFLDQYLDEASEVASDSAFDPEGFFNSIEIIR</sequence>
<accession>A0A9W2YAZ4</accession>
<dbReference type="AlphaFoldDB" id="A0A9W2YAZ4"/>
<evidence type="ECO:0000313" key="2">
    <source>
        <dbReference type="RefSeq" id="XP_055859867.1"/>
    </source>
</evidence>
<proteinExistence type="predicted"/>
<reference evidence="2" key="1">
    <citation type="submission" date="2025-08" db="UniProtKB">
        <authorList>
            <consortium name="RefSeq"/>
        </authorList>
    </citation>
    <scope>IDENTIFICATION</scope>
</reference>
<gene>
    <name evidence="2" type="primary">LOC106050526</name>
</gene>
<dbReference type="RefSeq" id="XP_055859867.1">
    <property type="nucleotide sequence ID" value="XM_056003892.1"/>
</dbReference>
<name>A0A9W2YAZ4_BIOGL</name>
<protein>
    <submittedName>
        <fullName evidence="2">Uncharacterized protein LOC106050526</fullName>
    </submittedName>
</protein>
<dbReference type="Proteomes" id="UP001165740">
    <property type="component" value="Chromosome 11"/>
</dbReference>